<accession>A0A430S5I5</accession>
<dbReference type="GO" id="GO:0005886">
    <property type="term" value="C:plasma membrane"/>
    <property type="evidence" value="ECO:0007669"/>
    <property type="project" value="TreeGrafter"/>
</dbReference>
<gene>
    <name evidence="6" type="ORF">CSW33_11595</name>
</gene>
<dbReference type="SUPFAM" id="SSF50494">
    <property type="entry name" value="Trypsin-like serine proteases"/>
    <property type="match status" value="1"/>
</dbReference>
<dbReference type="Pfam" id="PF13365">
    <property type="entry name" value="Trypsin_2"/>
    <property type="match status" value="1"/>
</dbReference>
<reference evidence="6 7" key="1">
    <citation type="journal article" date="2019" name="Extremophiles">
        <title>Biogeography of thermophiles and predominance of Thermus scotoductus in domestic water heaters.</title>
        <authorList>
            <person name="Wilpiszeski R.L."/>
            <person name="Zhang Z."/>
            <person name="House C.H."/>
        </authorList>
    </citation>
    <scope>NUCLEOTIDE SEQUENCE [LARGE SCALE GENOMIC DNA]</scope>
    <source>
        <strain evidence="6 7">20_S20</strain>
    </source>
</reference>
<dbReference type="Gene3D" id="2.40.10.350">
    <property type="entry name" value="Rod shape-determining protein MreC, domain 2"/>
    <property type="match status" value="1"/>
</dbReference>
<dbReference type="AlphaFoldDB" id="A0A430S5I5"/>
<dbReference type="GO" id="GO:0006508">
    <property type="term" value="P:proteolysis"/>
    <property type="evidence" value="ECO:0007669"/>
    <property type="project" value="UniProtKB-KW"/>
</dbReference>
<dbReference type="InterPro" id="IPR009003">
    <property type="entry name" value="Peptidase_S1_PA"/>
</dbReference>
<evidence type="ECO:0000259" key="5">
    <source>
        <dbReference type="Pfam" id="PF04085"/>
    </source>
</evidence>
<dbReference type="InterPro" id="IPR001940">
    <property type="entry name" value="Peptidase_S1C"/>
</dbReference>
<dbReference type="EMBL" id="PEMD01000314">
    <property type="protein sequence ID" value="RTH29769.1"/>
    <property type="molecule type" value="Genomic_DNA"/>
</dbReference>
<dbReference type="InterPro" id="IPR007221">
    <property type="entry name" value="MreC"/>
</dbReference>
<feature type="domain" description="Rod shape-determining protein MreC beta-barrel core" evidence="5">
    <location>
        <begin position="268"/>
        <end position="412"/>
    </location>
</feature>
<dbReference type="InterPro" id="IPR042175">
    <property type="entry name" value="Cell/Rod_MreC_2"/>
</dbReference>
<keyword evidence="6" id="KW-0378">Hydrolase</keyword>
<dbReference type="Pfam" id="PF04085">
    <property type="entry name" value="MreC"/>
    <property type="match status" value="1"/>
</dbReference>
<dbReference type="RefSeq" id="WP_126214116.1">
    <property type="nucleotide sequence ID" value="NZ_PEMD01000314.1"/>
</dbReference>
<dbReference type="PANTHER" id="PTHR34138">
    <property type="entry name" value="CELL SHAPE-DETERMINING PROTEIN MREC"/>
    <property type="match status" value="1"/>
</dbReference>
<evidence type="ECO:0000313" key="7">
    <source>
        <dbReference type="Proteomes" id="UP000286928"/>
    </source>
</evidence>
<evidence type="ECO:0000256" key="2">
    <source>
        <dbReference type="ARBA" id="ARBA00013855"/>
    </source>
</evidence>
<dbReference type="PANTHER" id="PTHR34138:SF1">
    <property type="entry name" value="CELL SHAPE-DETERMINING PROTEIN MREC"/>
    <property type="match status" value="1"/>
</dbReference>
<dbReference type="Gene3D" id="2.40.10.120">
    <property type="match status" value="1"/>
</dbReference>
<dbReference type="GO" id="GO:0004252">
    <property type="term" value="F:serine-type endopeptidase activity"/>
    <property type="evidence" value="ECO:0007669"/>
    <property type="project" value="InterPro"/>
</dbReference>
<keyword evidence="6" id="KW-0645">Protease</keyword>
<evidence type="ECO:0000256" key="3">
    <source>
        <dbReference type="ARBA" id="ARBA00022960"/>
    </source>
</evidence>
<protein>
    <recommendedName>
        <fullName evidence="2">Cell shape-determining protein MreC</fullName>
    </recommendedName>
    <alternativeName>
        <fullName evidence="4">Cell shape protein MreC</fullName>
    </alternativeName>
</protein>
<name>A0A430S5I5_THESC</name>
<keyword evidence="3" id="KW-0133">Cell shape</keyword>
<sequence>MRKAWGILLLLPLAGALYALWSQPVQLWGRPEKNVTWELAQAPPERLQEVYTRAHPAVLRIDGPEGSRGTGFFYREGLVLTAYHVVAEGGPYTLVLSNQKRATATLLGFAEPMDLAILATEARAPALLSLETQRRPQVGEAVLHIGNGRNQFIAPRYGRITRLFVDPSPFLPQGLVGTSLPLSPGDSGGPVLDLEGKVVGVAVAIGQTEEGFRSFFTPLLGRGQVLAEMEGGKRSYWPYLGLRGPRGLTPELARELGLPPGGVAVAPVVGEDLSGLYRRLVLGLGERDGLRPGMPVTAPEGLVGLIVGVTENRALVRTLLDPESQVGVRPEKAPGRGIARGVPPNLLAAEFPPTVRVVPGDLLLTGAPLGLFPDGIPVGRVERVERIQGGLKQRAWVKPLVELSLLEEVIVLRPL</sequence>
<dbReference type="Proteomes" id="UP000286928">
    <property type="component" value="Unassembled WGS sequence"/>
</dbReference>
<evidence type="ECO:0000256" key="4">
    <source>
        <dbReference type="ARBA" id="ARBA00032089"/>
    </source>
</evidence>
<comment type="similarity">
    <text evidence="1">Belongs to the MreC family.</text>
</comment>
<dbReference type="PRINTS" id="PR00834">
    <property type="entry name" value="PROTEASES2C"/>
</dbReference>
<comment type="caution">
    <text evidence="6">The sequence shown here is derived from an EMBL/GenBank/DDBJ whole genome shotgun (WGS) entry which is preliminary data.</text>
</comment>
<dbReference type="InterPro" id="IPR042177">
    <property type="entry name" value="Cell/Rod_1"/>
</dbReference>
<proteinExistence type="inferred from homology"/>
<evidence type="ECO:0000256" key="1">
    <source>
        <dbReference type="ARBA" id="ARBA00009369"/>
    </source>
</evidence>
<evidence type="ECO:0000313" key="6">
    <source>
        <dbReference type="EMBL" id="RTH29769.1"/>
    </source>
</evidence>
<dbReference type="Gene3D" id="2.40.10.340">
    <property type="entry name" value="Rod shape-determining protein MreC, domain 1"/>
    <property type="match status" value="1"/>
</dbReference>
<organism evidence="6 7">
    <name type="scientific">Thermus scotoductus</name>
    <dbReference type="NCBI Taxonomy" id="37636"/>
    <lineage>
        <taxon>Bacteria</taxon>
        <taxon>Thermotogati</taxon>
        <taxon>Deinococcota</taxon>
        <taxon>Deinococci</taxon>
        <taxon>Thermales</taxon>
        <taxon>Thermaceae</taxon>
        <taxon>Thermus</taxon>
    </lineage>
</organism>
<dbReference type="InterPro" id="IPR055342">
    <property type="entry name" value="MreC_beta-barrel_core"/>
</dbReference>
<dbReference type="GO" id="GO:0008360">
    <property type="term" value="P:regulation of cell shape"/>
    <property type="evidence" value="ECO:0007669"/>
    <property type="project" value="UniProtKB-KW"/>
</dbReference>